<keyword evidence="2" id="KW-0808">Transferase</keyword>
<sequence length="229" mass="23869">MSRHRAAASRPLYGRMAVLGTSASVTAIAVLGSLGVLPSVATGSSEDEDTDRVTTVAGVPTSTPSAAAPPEPGVEQELVQELDAVVEQAAPSGPPPVPAGSGEGRRVVFDQSDQRVWLVRDDETVARTYLVSGSLTDNLRPGTFEVFSRSAHATGIEDSGTMRYFVRFTHGTGGSAIGFHDIPVDDGAQVQTTAQLGTPQSHGCIRQARKDALAMWGFAPVGTRVDVVA</sequence>
<evidence type="ECO:0000256" key="1">
    <source>
        <dbReference type="ARBA" id="ARBA00004752"/>
    </source>
</evidence>
<dbReference type="PANTHER" id="PTHR30582:SF2">
    <property type="entry name" value="L,D-TRANSPEPTIDASE YCIB-RELATED"/>
    <property type="match status" value="1"/>
</dbReference>
<dbReference type="GO" id="GO:0016740">
    <property type="term" value="F:transferase activity"/>
    <property type="evidence" value="ECO:0007669"/>
    <property type="project" value="UniProtKB-KW"/>
</dbReference>
<evidence type="ECO:0000256" key="8">
    <source>
        <dbReference type="SAM" id="Phobius"/>
    </source>
</evidence>
<dbReference type="InterPro" id="IPR038063">
    <property type="entry name" value="Transpep_catalytic_dom"/>
</dbReference>
<dbReference type="SUPFAM" id="SSF141523">
    <property type="entry name" value="L,D-transpeptidase catalytic domain-like"/>
    <property type="match status" value="1"/>
</dbReference>
<dbReference type="EMBL" id="WUEK01000004">
    <property type="protein sequence ID" value="MXG89643.1"/>
    <property type="molecule type" value="Genomic_DNA"/>
</dbReference>
<dbReference type="PANTHER" id="PTHR30582">
    <property type="entry name" value="L,D-TRANSPEPTIDASE"/>
    <property type="match status" value="1"/>
</dbReference>
<feature type="active site" description="Nucleophile" evidence="6">
    <location>
        <position position="204"/>
    </location>
</feature>
<keyword evidence="3 6" id="KW-0133">Cell shape</keyword>
<proteinExistence type="predicted"/>
<organism evidence="10 11">
    <name type="scientific">Nocardioides flavescens</name>
    <dbReference type="NCBI Taxonomy" id="2691959"/>
    <lineage>
        <taxon>Bacteria</taxon>
        <taxon>Bacillati</taxon>
        <taxon>Actinomycetota</taxon>
        <taxon>Actinomycetes</taxon>
        <taxon>Propionibacteriales</taxon>
        <taxon>Nocardioidaceae</taxon>
        <taxon>Nocardioides</taxon>
    </lineage>
</organism>
<keyword evidence="5 6" id="KW-0961">Cell wall biogenesis/degradation</keyword>
<comment type="caution">
    <text evidence="10">The sequence shown here is derived from an EMBL/GenBank/DDBJ whole genome shotgun (WGS) entry which is preliminary data.</text>
</comment>
<dbReference type="Pfam" id="PF03734">
    <property type="entry name" value="YkuD"/>
    <property type="match status" value="1"/>
</dbReference>
<feature type="region of interest" description="Disordered" evidence="7">
    <location>
        <begin position="41"/>
        <end position="73"/>
    </location>
</feature>
<keyword evidence="8" id="KW-0472">Membrane</keyword>
<comment type="pathway">
    <text evidence="1 6">Cell wall biogenesis; peptidoglycan biosynthesis.</text>
</comment>
<evidence type="ECO:0000313" key="10">
    <source>
        <dbReference type="EMBL" id="MXG89643.1"/>
    </source>
</evidence>
<evidence type="ECO:0000256" key="5">
    <source>
        <dbReference type="ARBA" id="ARBA00023316"/>
    </source>
</evidence>
<feature type="active site" description="Proton donor/acceptor" evidence="6">
    <location>
        <position position="180"/>
    </location>
</feature>
<dbReference type="GO" id="GO:0018104">
    <property type="term" value="P:peptidoglycan-protein cross-linking"/>
    <property type="evidence" value="ECO:0007669"/>
    <property type="project" value="TreeGrafter"/>
</dbReference>
<keyword evidence="8" id="KW-1133">Transmembrane helix</keyword>
<dbReference type="GO" id="GO:0071555">
    <property type="term" value="P:cell wall organization"/>
    <property type="evidence" value="ECO:0007669"/>
    <property type="project" value="UniProtKB-UniRule"/>
</dbReference>
<dbReference type="UniPathway" id="UPA00219"/>
<feature type="domain" description="L,D-TPase catalytic" evidence="9">
    <location>
        <begin position="105"/>
        <end position="228"/>
    </location>
</feature>
<accession>A0A6L7EQQ4</accession>
<reference evidence="10 11" key="1">
    <citation type="submission" date="2019-12" db="EMBL/GenBank/DDBJ databases">
        <authorList>
            <person name="Kun Z."/>
        </authorList>
    </citation>
    <scope>NUCLEOTIDE SEQUENCE [LARGE SCALE GENOMIC DNA]</scope>
    <source>
        <strain evidence="10 11">YIM 123512</strain>
    </source>
</reference>
<dbReference type="GO" id="GO:0008360">
    <property type="term" value="P:regulation of cell shape"/>
    <property type="evidence" value="ECO:0007669"/>
    <property type="project" value="UniProtKB-UniRule"/>
</dbReference>
<evidence type="ECO:0000256" key="2">
    <source>
        <dbReference type="ARBA" id="ARBA00022679"/>
    </source>
</evidence>
<dbReference type="Proteomes" id="UP000473325">
    <property type="component" value="Unassembled WGS sequence"/>
</dbReference>
<keyword evidence="4 6" id="KW-0573">Peptidoglycan synthesis</keyword>
<feature type="transmembrane region" description="Helical" evidence="8">
    <location>
        <begin position="12"/>
        <end position="37"/>
    </location>
</feature>
<dbReference type="GO" id="GO:0005576">
    <property type="term" value="C:extracellular region"/>
    <property type="evidence" value="ECO:0007669"/>
    <property type="project" value="TreeGrafter"/>
</dbReference>
<dbReference type="InterPro" id="IPR005490">
    <property type="entry name" value="LD_TPept_cat_dom"/>
</dbReference>
<dbReference type="InterPro" id="IPR050979">
    <property type="entry name" value="LD-transpeptidase"/>
</dbReference>
<evidence type="ECO:0000256" key="7">
    <source>
        <dbReference type="SAM" id="MobiDB-lite"/>
    </source>
</evidence>
<evidence type="ECO:0000313" key="11">
    <source>
        <dbReference type="Proteomes" id="UP000473325"/>
    </source>
</evidence>
<dbReference type="AlphaFoldDB" id="A0A6L7EQQ4"/>
<evidence type="ECO:0000256" key="3">
    <source>
        <dbReference type="ARBA" id="ARBA00022960"/>
    </source>
</evidence>
<gene>
    <name evidence="10" type="ORF">GRQ65_08780</name>
</gene>
<dbReference type="Gene3D" id="2.40.440.10">
    <property type="entry name" value="L,D-transpeptidase catalytic domain-like"/>
    <property type="match status" value="1"/>
</dbReference>
<dbReference type="RefSeq" id="WP_160877249.1">
    <property type="nucleotide sequence ID" value="NZ_WUEK01000004.1"/>
</dbReference>
<evidence type="ECO:0000256" key="4">
    <source>
        <dbReference type="ARBA" id="ARBA00022984"/>
    </source>
</evidence>
<keyword evidence="8" id="KW-0812">Transmembrane</keyword>
<keyword evidence="11" id="KW-1185">Reference proteome</keyword>
<dbReference type="PROSITE" id="PS52029">
    <property type="entry name" value="LD_TPASE"/>
    <property type="match status" value="1"/>
</dbReference>
<dbReference type="GO" id="GO:0071972">
    <property type="term" value="F:peptidoglycan L,D-transpeptidase activity"/>
    <property type="evidence" value="ECO:0007669"/>
    <property type="project" value="TreeGrafter"/>
</dbReference>
<evidence type="ECO:0000259" key="9">
    <source>
        <dbReference type="PROSITE" id="PS52029"/>
    </source>
</evidence>
<protein>
    <submittedName>
        <fullName evidence="10">L,D-transpeptidase family protein</fullName>
    </submittedName>
</protein>
<evidence type="ECO:0000256" key="6">
    <source>
        <dbReference type="PROSITE-ProRule" id="PRU01373"/>
    </source>
</evidence>
<name>A0A6L7EQQ4_9ACTN</name>
<dbReference type="CDD" id="cd16913">
    <property type="entry name" value="YkuD_like"/>
    <property type="match status" value="1"/>
</dbReference>